<protein>
    <recommendedName>
        <fullName evidence="4 10">Carbonic anhydrase</fullName>
        <ecNumber evidence="4 10">4.2.1.1</ecNumber>
    </recommendedName>
</protein>
<keyword evidence="11" id="KW-0472">Membrane</keyword>
<evidence type="ECO:0000313" key="14">
    <source>
        <dbReference type="EMBL" id="CAF4379843.1"/>
    </source>
</evidence>
<feature type="non-terminal residue" evidence="14">
    <location>
        <position position="1"/>
    </location>
</feature>
<dbReference type="SUPFAM" id="SSF51069">
    <property type="entry name" value="Carbonic anhydrase"/>
    <property type="match status" value="1"/>
</dbReference>
<evidence type="ECO:0000256" key="4">
    <source>
        <dbReference type="ARBA" id="ARBA00012925"/>
    </source>
</evidence>
<evidence type="ECO:0000256" key="5">
    <source>
        <dbReference type="ARBA" id="ARBA00022530"/>
    </source>
</evidence>
<evidence type="ECO:0000259" key="12">
    <source>
        <dbReference type="PROSITE" id="PS51144"/>
    </source>
</evidence>
<evidence type="ECO:0000256" key="1">
    <source>
        <dbReference type="ARBA" id="ARBA00001947"/>
    </source>
</evidence>
<dbReference type="Pfam" id="PF00194">
    <property type="entry name" value="Carb_anhydrase"/>
    <property type="match status" value="1"/>
</dbReference>
<dbReference type="EC" id="4.2.1.1" evidence="4 10"/>
<evidence type="ECO:0000313" key="15">
    <source>
        <dbReference type="Proteomes" id="UP000682733"/>
    </source>
</evidence>
<dbReference type="PROSITE" id="PS00162">
    <property type="entry name" value="ALPHA_CA_1"/>
    <property type="match status" value="1"/>
</dbReference>
<evidence type="ECO:0000256" key="3">
    <source>
        <dbReference type="ARBA" id="ARBA00010718"/>
    </source>
</evidence>
<dbReference type="AlphaFoldDB" id="A0A8S2VMI3"/>
<dbReference type="GO" id="GO:0004089">
    <property type="term" value="F:carbonate dehydratase activity"/>
    <property type="evidence" value="ECO:0007669"/>
    <property type="project" value="UniProtKB-UniRule"/>
</dbReference>
<evidence type="ECO:0000256" key="10">
    <source>
        <dbReference type="RuleBase" id="RU367011"/>
    </source>
</evidence>
<comment type="similarity">
    <text evidence="3 10">Belongs to the alpha-carbonic anhydrase family.</text>
</comment>
<feature type="domain" description="Alpha-carbonic anhydrase" evidence="12">
    <location>
        <begin position="1"/>
        <end position="139"/>
    </location>
</feature>
<keyword evidence="5" id="KW-0964">Secreted</keyword>
<dbReference type="GO" id="GO:0008270">
    <property type="term" value="F:zinc ion binding"/>
    <property type="evidence" value="ECO:0007669"/>
    <property type="project" value="UniProtKB-UniRule"/>
</dbReference>
<comment type="subcellular location">
    <subcellularLocation>
        <location evidence="2">Secreted</location>
        <location evidence="2">Extracellular space</location>
        <location evidence="2">Extracellular matrix</location>
    </subcellularLocation>
</comment>
<feature type="transmembrane region" description="Helical" evidence="11">
    <location>
        <begin position="169"/>
        <end position="190"/>
    </location>
</feature>
<evidence type="ECO:0000256" key="9">
    <source>
        <dbReference type="ARBA" id="ARBA00048348"/>
    </source>
</evidence>
<keyword evidence="5" id="KW-0272">Extracellular matrix</keyword>
<dbReference type="InterPro" id="IPR023561">
    <property type="entry name" value="Carbonic_anhydrase_a-class"/>
</dbReference>
<dbReference type="InterPro" id="IPR036398">
    <property type="entry name" value="CA_dom_sf"/>
</dbReference>
<dbReference type="EMBL" id="CAJNOK010045813">
    <property type="protein sequence ID" value="CAF1580602.1"/>
    <property type="molecule type" value="Genomic_DNA"/>
</dbReference>
<evidence type="ECO:0000256" key="11">
    <source>
        <dbReference type="SAM" id="Phobius"/>
    </source>
</evidence>
<organism evidence="14 15">
    <name type="scientific">Didymodactylos carnosus</name>
    <dbReference type="NCBI Taxonomy" id="1234261"/>
    <lineage>
        <taxon>Eukaryota</taxon>
        <taxon>Metazoa</taxon>
        <taxon>Spiralia</taxon>
        <taxon>Gnathifera</taxon>
        <taxon>Rotifera</taxon>
        <taxon>Eurotatoria</taxon>
        <taxon>Bdelloidea</taxon>
        <taxon>Philodinida</taxon>
        <taxon>Philodinidae</taxon>
        <taxon>Didymodactylos</taxon>
    </lineage>
</organism>
<comment type="catalytic activity">
    <reaction evidence="9 10">
        <text>hydrogencarbonate + H(+) = CO2 + H2O</text>
        <dbReference type="Rhea" id="RHEA:10748"/>
        <dbReference type="ChEBI" id="CHEBI:15377"/>
        <dbReference type="ChEBI" id="CHEBI:15378"/>
        <dbReference type="ChEBI" id="CHEBI:16526"/>
        <dbReference type="ChEBI" id="CHEBI:17544"/>
        <dbReference type="EC" id="4.2.1.1"/>
    </reaction>
</comment>
<evidence type="ECO:0000256" key="6">
    <source>
        <dbReference type="ARBA" id="ARBA00022723"/>
    </source>
</evidence>
<evidence type="ECO:0000256" key="2">
    <source>
        <dbReference type="ARBA" id="ARBA00004498"/>
    </source>
</evidence>
<keyword evidence="7 10" id="KW-0862">Zinc</keyword>
<dbReference type="GO" id="GO:0005737">
    <property type="term" value="C:cytoplasm"/>
    <property type="evidence" value="ECO:0007669"/>
    <property type="project" value="TreeGrafter"/>
</dbReference>
<keyword evidence="11" id="KW-0812">Transmembrane</keyword>
<name>A0A8S2VMI3_9BILA</name>
<comment type="function">
    <text evidence="10">Reversible hydration of carbon dioxide.</text>
</comment>
<dbReference type="PANTHER" id="PTHR18952:SF141">
    <property type="entry name" value="CARBONIC ANHYDRASE"/>
    <property type="match status" value="1"/>
</dbReference>
<dbReference type="EMBL" id="CAJOBA010068881">
    <property type="protein sequence ID" value="CAF4379843.1"/>
    <property type="molecule type" value="Genomic_DNA"/>
</dbReference>
<gene>
    <name evidence="13" type="ORF">OVA965_LOCUS40943</name>
    <name evidence="14" type="ORF">TMI583_LOCUS42483</name>
</gene>
<dbReference type="InterPro" id="IPR018338">
    <property type="entry name" value="Carbonic_anhydrase_a-class_CS"/>
</dbReference>
<dbReference type="Proteomes" id="UP000682733">
    <property type="component" value="Unassembled WGS sequence"/>
</dbReference>
<evidence type="ECO:0000256" key="8">
    <source>
        <dbReference type="ARBA" id="ARBA00023239"/>
    </source>
</evidence>
<dbReference type="Proteomes" id="UP000677228">
    <property type="component" value="Unassembled WGS sequence"/>
</dbReference>
<dbReference type="PANTHER" id="PTHR18952">
    <property type="entry name" value="CARBONIC ANHYDRASE"/>
    <property type="match status" value="1"/>
</dbReference>
<comment type="caution">
    <text evidence="14">The sequence shown here is derived from an EMBL/GenBank/DDBJ whole genome shotgun (WGS) entry which is preliminary data.</text>
</comment>
<dbReference type="InterPro" id="IPR001148">
    <property type="entry name" value="CA_dom"/>
</dbReference>
<keyword evidence="6 10" id="KW-0479">Metal-binding</keyword>
<evidence type="ECO:0000313" key="13">
    <source>
        <dbReference type="EMBL" id="CAF1580602.1"/>
    </source>
</evidence>
<accession>A0A8S2VMI3</accession>
<reference evidence="14" key="1">
    <citation type="submission" date="2021-02" db="EMBL/GenBank/DDBJ databases">
        <authorList>
            <person name="Nowell W R."/>
        </authorList>
    </citation>
    <scope>NUCLEOTIDE SEQUENCE</scope>
</reference>
<dbReference type="Gene3D" id="3.10.200.10">
    <property type="entry name" value="Alpha carbonic anhydrase"/>
    <property type="match status" value="1"/>
</dbReference>
<evidence type="ECO:0000256" key="7">
    <source>
        <dbReference type="ARBA" id="ARBA00022833"/>
    </source>
</evidence>
<sequence length="194" mass="22935">SEHRINGKKYAGEAHFVHQNPSTNQLAVLSFLIIESKHEDTEWRTYVDKAVTLNSTGYQTVYEGNLSALMYAHTDSYQDFWWYNGSLTTPPCSENVIWIIFHGGIEFSDNELQLLHKYVFFEDFREPQPLNNRIVLRSYPKEDDSMLTDQYYCCNKQQPQSSTSFVYSYFTWQYLLLFTISCFISLKLYLSRLY</sequence>
<keyword evidence="11" id="KW-1133">Transmembrane helix</keyword>
<proteinExistence type="inferred from homology"/>
<dbReference type="PROSITE" id="PS51144">
    <property type="entry name" value="ALPHA_CA_2"/>
    <property type="match status" value="1"/>
</dbReference>
<keyword evidence="8 10" id="KW-0456">Lyase</keyword>
<comment type="cofactor">
    <cofactor evidence="1 10">
        <name>Zn(2+)</name>
        <dbReference type="ChEBI" id="CHEBI:29105"/>
    </cofactor>
</comment>
<dbReference type="SMART" id="SM01057">
    <property type="entry name" value="Carb_anhydrase"/>
    <property type="match status" value="1"/>
</dbReference>